<keyword evidence="3 4" id="KW-0496">Mitochondrion</keyword>
<evidence type="ECO:0000256" key="5">
    <source>
        <dbReference type="SAM" id="MobiDB-lite"/>
    </source>
</evidence>
<feature type="compositionally biased region" description="Low complexity" evidence="5">
    <location>
        <begin position="232"/>
        <end position="242"/>
    </location>
</feature>
<dbReference type="GO" id="GO:0000266">
    <property type="term" value="P:mitochondrial fission"/>
    <property type="evidence" value="ECO:0007669"/>
    <property type="project" value="UniProtKB-UniRule"/>
</dbReference>
<evidence type="ECO:0000256" key="3">
    <source>
        <dbReference type="ARBA" id="ARBA00023128"/>
    </source>
</evidence>
<evidence type="ECO:0000256" key="1">
    <source>
        <dbReference type="ARBA" id="ARBA00004173"/>
    </source>
</evidence>
<feature type="compositionally biased region" description="Basic and acidic residues" evidence="5">
    <location>
        <begin position="251"/>
        <end position="283"/>
    </location>
</feature>
<dbReference type="Ensembl" id="ENSMSIT00000017317.1">
    <property type="protein sequence ID" value="ENSMSIP00000013643.1"/>
    <property type="gene ID" value="ENSMSIG00000011793.1"/>
</dbReference>
<dbReference type="Pfam" id="PF05308">
    <property type="entry name" value="Mito_fiss_reg"/>
    <property type="match status" value="1"/>
</dbReference>
<dbReference type="GO" id="GO:0005739">
    <property type="term" value="C:mitochondrion"/>
    <property type="evidence" value="ECO:0007669"/>
    <property type="project" value="UniProtKB-SubCell"/>
</dbReference>
<evidence type="ECO:0000256" key="4">
    <source>
        <dbReference type="RuleBase" id="RU369053"/>
    </source>
</evidence>
<protein>
    <recommendedName>
        <fullName evidence="4">Mitochondrial fission regulator</fullName>
    </recommendedName>
</protein>
<comment type="function">
    <text evidence="4">Plays a role in mitochondrial aerobic respiration. Regulates mitochondrial organization and fission.</text>
</comment>
<comment type="similarity">
    <text evidence="2 4">Belongs to the MTFR1 family.</text>
</comment>
<feature type="region of interest" description="Disordered" evidence="5">
    <location>
        <begin position="299"/>
        <end position="323"/>
    </location>
</feature>
<reference evidence="6" key="2">
    <citation type="submission" date="2025-09" db="UniProtKB">
        <authorList>
            <consortium name="Ensembl"/>
        </authorList>
    </citation>
    <scope>IDENTIFICATION</scope>
</reference>
<dbReference type="Proteomes" id="UP000694415">
    <property type="component" value="Unplaced"/>
</dbReference>
<feature type="region of interest" description="Disordered" evidence="5">
    <location>
        <begin position="204"/>
        <end position="286"/>
    </location>
</feature>
<comment type="subcellular location">
    <subcellularLocation>
        <location evidence="1 4">Mitochondrion</location>
    </subcellularLocation>
</comment>
<evidence type="ECO:0000313" key="7">
    <source>
        <dbReference type="Proteomes" id="UP000694415"/>
    </source>
</evidence>
<accession>A0A8C6GZ60</accession>
<evidence type="ECO:0000313" key="6">
    <source>
        <dbReference type="Ensembl" id="ENSMSIP00000013643.1"/>
    </source>
</evidence>
<name>A0A8C6GZ60_MUSSI</name>
<dbReference type="InterPro" id="IPR007972">
    <property type="entry name" value="Mtfr1"/>
</dbReference>
<dbReference type="PANTHER" id="PTHR14215">
    <property type="entry name" value="PROTEIN OF UNKNOWN FUNCTION DUF729"/>
    <property type="match status" value="1"/>
</dbReference>
<dbReference type="GO" id="GO:0009060">
    <property type="term" value="P:aerobic respiration"/>
    <property type="evidence" value="ECO:0007669"/>
    <property type="project" value="UniProtKB-UniRule"/>
</dbReference>
<reference evidence="6" key="1">
    <citation type="submission" date="2025-08" db="UniProtKB">
        <authorList>
            <consortium name="Ensembl"/>
        </authorList>
    </citation>
    <scope>IDENTIFICATION</scope>
</reference>
<dbReference type="AlphaFoldDB" id="A0A8C6GZ60"/>
<dbReference type="PANTHER" id="PTHR14215:SF2">
    <property type="entry name" value="MITOCHONDRIAL FISSION REGULATOR 2"/>
    <property type="match status" value="1"/>
</dbReference>
<sequence>MPRDGTNEQRFLELASPMSFILNILRNVLEYFGVPVDQDLLICQNKNCGSARSIVRIIGRRLPLKPCRRPHFELIPHVNSTESDDYELRVPSFADVLCVANDEEASCLRFRHSLWQKEEERKIAPFYPSKLTWDPSSPGLRQNKTETADLPVNEAAIKKIIAALEDELTFLRSQIAAIVAMQDLRESRETGFIDLSDEQVLPSSVTSGLTVEPDHTPSVVLPPPPPPPLPPQFSLQPPSSFPMQPGSANTHDIDSLATEMERQLSGVKKTDDSHHSKSQRLRDVPNMLDVLKDVNKVKLRPVERSPGGRPVQKRKRRSSEWDPVSLISNALKQKFAFQDDSFDRENSSWECSPFSSPETSRF</sequence>
<proteinExistence type="inferred from homology"/>
<keyword evidence="7" id="KW-1185">Reference proteome</keyword>
<feature type="compositionally biased region" description="Pro residues" evidence="5">
    <location>
        <begin position="220"/>
        <end position="231"/>
    </location>
</feature>
<evidence type="ECO:0000256" key="2">
    <source>
        <dbReference type="ARBA" id="ARBA00005807"/>
    </source>
</evidence>
<organism evidence="6 7">
    <name type="scientific">Mus spicilegus</name>
    <name type="common">Mound-building mouse</name>
    <dbReference type="NCBI Taxonomy" id="10103"/>
    <lineage>
        <taxon>Eukaryota</taxon>
        <taxon>Metazoa</taxon>
        <taxon>Chordata</taxon>
        <taxon>Craniata</taxon>
        <taxon>Vertebrata</taxon>
        <taxon>Euteleostomi</taxon>
        <taxon>Mammalia</taxon>
        <taxon>Eutheria</taxon>
        <taxon>Euarchontoglires</taxon>
        <taxon>Glires</taxon>
        <taxon>Rodentia</taxon>
        <taxon>Myomorpha</taxon>
        <taxon>Muroidea</taxon>
        <taxon>Muridae</taxon>
        <taxon>Murinae</taxon>
        <taxon>Mus</taxon>
        <taxon>Mus</taxon>
    </lineage>
</organism>
<dbReference type="GeneTree" id="ENSGT00950000183215"/>